<evidence type="ECO:0000313" key="1">
    <source>
        <dbReference type="EMBL" id="GGI95010.1"/>
    </source>
</evidence>
<protein>
    <recommendedName>
        <fullName evidence="3">DUF370 domain-containing protein</fullName>
    </recommendedName>
</protein>
<dbReference type="Proteomes" id="UP000637695">
    <property type="component" value="Unassembled WGS sequence"/>
</dbReference>
<dbReference type="EMBL" id="BMOY01000001">
    <property type="protein sequence ID" value="GGI95010.1"/>
    <property type="molecule type" value="Genomic_DNA"/>
</dbReference>
<dbReference type="Pfam" id="PF04025">
    <property type="entry name" value="RemA-like"/>
    <property type="match status" value="1"/>
</dbReference>
<keyword evidence="2" id="KW-1185">Reference proteome</keyword>
<sequence>MFIHIGGDTMVSCKEVIGIFDINSANSPGTSEFLKRCEERLGVEVVEVGEIKSFIVTDRKLYYSPISSLTLKKRAEQFETGRLAEET</sequence>
<dbReference type="InterPro" id="IPR007169">
    <property type="entry name" value="RemA-like"/>
</dbReference>
<gene>
    <name evidence="1" type="primary">yaaB</name>
    <name evidence="1" type="ORF">GCM10010885_00700</name>
</gene>
<evidence type="ECO:0008006" key="3">
    <source>
        <dbReference type="Google" id="ProtNLM"/>
    </source>
</evidence>
<reference evidence="1" key="1">
    <citation type="journal article" date="2014" name="Int. J. Syst. Evol. Microbiol.">
        <title>Complete genome sequence of Corynebacterium casei LMG S-19264T (=DSM 44701T), isolated from a smear-ripened cheese.</title>
        <authorList>
            <consortium name="US DOE Joint Genome Institute (JGI-PGF)"/>
            <person name="Walter F."/>
            <person name="Albersmeier A."/>
            <person name="Kalinowski J."/>
            <person name="Ruckert C."/>
        </authorList>
    </citation>
    <scope>NUCLEOTIDE SEQUENCE</scope>
    <source>
        <strain evidence="1">JCM 18487</strain>
    </source>
</reference>
<dbReference type="RefSeq" id="WP_188880472.1">
    <property type="nucleotide sequence ID" value="NZ_BMOY01000001.1"/>
</dbReference>
<organism evidence="1 2">
    <name type="scientific">Alicyclobacillus cellulosilyticus</name>
    <dbReference type="NCBI Taxonomy" id="1003997"/>
    <lineage>
        <taxon>Bacteria</taxon>
        <taxon>Bacillati</taxon>
        <taxon>Bacillota</taxon>
        <taxon>Bacilli</taxon>
        <taxon>Bacillales</taxon>
        <taxon>Alicyclobacillaceae</taxon>
        <taxon>Alicyclobacillus</taxon>
    </lineage>
</organism>
<dbReference type="AlphaFoldDB" id="A0A917NF58"/>
<proteinExistence type="predicted"/>
<name>A0A917NF58_9BACL</name>
<accession>A0A917NF58</accession>
<dbReference type="NCBIfam" id="NF046065">
    <property type="entry name" value="MtxRegRemB"/>
    <property type="match status" value="1"/>
</dbReference>
<comment type="caution">
    <text evidence="1">The sequence shown here is derived from an EMBL/GenBank/DDBJ whole genome shotgun (WGS) entry which is preliminary data.</text>
</comment>
<reference evidence="1" key="2">
    <citation type="submission" date="2020-09" db="EMBL/GenBank/DDBJ databases">
        <authorList>
            <person name="Sun Q."/>
            <person name="Ohkuma M."/>
        </authorList>
    </citation>
    <scope>NUCLEOTIDE SEQUENCE</scope>
    <source>
        <strain evidence="1">JCM 18487</strain>
    </source>
</reference>
<evidence type="ECO:0000313" key="2">
    <source>
        <dbReference type="Proteomes" id="UP000637695"/>
    </source>
</evidence>